<dbReference type="InterPro" id="IPR004496">
    <property type="entry name" value="NapF"/>
</dbReference>
<dbReference type="PROSITE" id="PS51379">
    <property type="entry name" value="4FE4S_FER_2"/>
    <property type="match status" value="3"/>
</dbReference>
<evidence type="ECO:0000256" key="2">
    <source>
        <dbReference type="ARBA" id="ARBA00022723"/>
    </source>
</evidence>
<evidence type="ECO:0000313" key="7">
    <source>
        <dbReference type="EMBL" id="MBB5539515.1"/>
    </source>
</evidence>
<keyword evidence="4" id="KW-0408">Iron</keyword>
<protein>
    <submittedName>
        <fullName evidence="7">Ferredoxin-type protein NapF</fullName>
    </submittedName>
</protein>
<dbReference type="PROSITE" id="PS00198">
    <property type="entry name" value="4FE4S_FER_1"/>
    <property type="match status" value="1"/>
</dbReference>
<comment type="caution">
    <text evidence="7">The sequence shown here is derived from an EMBL/GenBank/DDBJ whole genome shotgun (WGS) entry which is preliminary data.</text>
</comment>
<dbReference type="InterPro" id="IPR017900">
    <property type="entry name" value="4Fe4S_Fe_S_CS"/>
</dbReference>
<dbReference type="Gene3D" id="3.30.70.20">
    <property type="match status" value="2"/>
</dbReference>
<dbReference type="InterPro" id="IPR050572">
    <property type="entry name" value="Fe-S_Ferredoxin"/>
</dbReference>
<keyword evidence="1" id="KW-0004">4Fe-4S</keyword>
<keyword evidence="2" id="KW-0479">Metal-binding</keyword>
<evidence type="ECO:0000313" key="8">
    <source>
        <dbReference type="Proteomes" id="UP000585507"/>
    </source>
</evidence>
<dbReference type="Pfam" id="PF12838">
    <property type="entry name" value="Fer4_7"/>
    <property type="match status" value="2"/>
</dbReference>
<dbReference type="InterPro" id="IPR017896">
    <property type="entry name" value="4Fe4S_Fe-S-bd"/>
</dbReference>
<dbReference type="CDD" id="cd10564">
    <property type="entry name" value="NapF_like"/>
    <property type="match status" value="1"/>
</dbReference>
<reference evidence="7 8" key="1">
    <citation type="submission" date="2020-08" db="EMBL/GenBank/DDBJ databases">
        <title>Genomic Encyclopedia of Type Strains, Phase IV (KMG-V): Genome sequencing to study the core and pangenomes of soil and plant-associated prokaryotes.</title>
        <authorList>
            <person name="Whitman W."/>
        </authorList>
    </citation>
    <scope>NUCLEOTIDE SEQUENCE [LARGE SCALE GENOMIC DNA]</scope>
    <source>
        <strain evidence="7 8">SEMIA 4084</strain>
    </source>
</reference>
<feature type="domain" description="4Fe-4S ferredoxin-type" evidence="6">
    <location>
        <begin position="130"/>
        <end position="159"/>
    </location>
</feature>
<name>A0A7W8UHM6_9HYPH</name>
<evidence type="ECO:0000256" key="3">
    <source>
        <dbReference type="ARBA" id="ARBA00022737"/>
    </source>
</evidence>
<dbReference type="Proteomes" id="UP000585507">
    <property type="component" value="Unassembled WGS sequence"/>
</dbReference>
<dbReference type="GO" id="GO:0046872">
    <property type="term" value="F:metal ion binding"/>
    <property type="evidence" value="ECO:0007669"/>
    <property type="project" value="UniProtKB-KW"/>
</dbReference>
<keyword evidence="5" id="KW-0411">Iron-sulfur</keyword>
<dbReference type="GO" id="GO:0051539">
    <property type="term" value="F:4 iron, 4 sulfur cluster binding"/>
    <property type="evidence" value="ECO:0007669"/>
    <property type="project" value="UniProtKB-KW"/>
</dbReference>
<evidence type="ECO:0000256" key="1">
    <source>
        <dbReference type="ARBA" id="ARBA00022485"/>
    </source>
</evidence>
<gene>
    <name evidence="7" type="ORF">GGD55_006265</name>
</gene>
<feature type="domain" description="4Fe-4S ferredoxin-type" evidence="6">
    <location>
        <begin position="58"/>
        <end position="87"/>
    </location>
</feature>
<proteinExistence type="predicted"/>
<dbReference type="NCBIfam" id="TIGR00402">
    <property type="entry name" value="napF"/>
    <property type="match status" value="1"/>
</dbReference>
<dbReference type="RefSeq" id="WP_083925996.1">
    <property type="nucleotide sequence ID" value="NZ_JACHBK010000021.1"/>
</dbReference>
<accession>A0A7W8UHM6</accession>
<keyword evidence="3" id="KW-0677">Repeat</keyword>
<dbReference type="PANTHER" id="PTHR43687">
    <property type="entry name" value="ADENYLYLSULFATE REDUCTASE, BETA SUBUNIT"/>
    <property type="match status" value="1"/>
</dbReference>
<dbReference type="PANTHER" id="PTHR43687:SF1">
    <property type="entry name" value="FERREDOXIN III"/>
    <property type="match status" value="1"/>
</dbReference>
<organism evidence="7 8">
    <name type="scientific">Rhizobium giardinii</name>
    <dbReference type="NCBI Taxonomy" id="56731"/>
    <lineage>
        <taxon>Bacteria</taxon>
        <taxon>Pseudomonadati</taxon>
        <taxon>Pseudomonadota</taxon>
        <taxon>Alphaproteobacteria</taxon>
        <taxon>Hyphomicrobiales</taxon>
        <taxon>Rhizobiaceae</taxon>
        <taxon>Rhizobium/Agrobacterium group</taxon>
        <taxon>Rhizobium</taxon>
    </lineage>
</organism>
<evidence type="ECO:0000256" key="4">
    <source>
        <dbReference type="ARBA" id="ARBA00023004"/>
    </source>
</evidence>
<evidence type="ECO:0000259" key="6">
    <source>
        <dbReference type="PROSITE" id="PS51379"/>
    </source>
</evidence>
<sequence>MSDTQLTRRNILRGRLGPQAPCVCPPGVSLDGLAACTSCGACVTACPTGIITFAGGKPSIDFSRGECTLCGKCGDVCPEPVFDRSAPPAFDHVIRIADSCLALHRTDCQSCRDHCPVDAIRFEPQLGGPFRPLLDPEICNGCGACLSVCPIGAIGVAPLARKDMAKGNIAGGSTGGGQMHG</sequence>
<evidence type="ECO:0000256" key="5">
    <source>
        <dbReference type="ARBA" id="ARBA00023014"/>
    </source>
</evidence>
<keyword evidence="8" id="KW-1185">Reference proteome</keyword>
<dbReference type="AlphaFoldDB" id="A0A7W8UHM6"/>
<dbReference type="EMBL" id="JACHBK010000021">
    <property type="protein sequence ID" value="MBB5539515.1"/>
    <property type="molecule type" value="Genomic_DNA"/>
</dbReference>
<feature type="domain" description="4Fe-4S ferredoxin-type" evidence="6">
    <location>
        <begin position="26"/>
        <end position="56"/>
    </location>
</feature>
<dbReference type="SUPFAM" id="SSF54862">
    <property type="entry name" value="4Fe-4S ferredoxins"/>
    <property type="match status" value="1"/>
</dbReference>